<keyword evidence="4 8" id="KW-0479">Metal-binding</keyword>
<evidence type="ECO:0000256" key="5">
    <source>
        <dbReference type="ARBA" id="ARBA00023002"/>
    </source>
</evidence>
<evidence type="ECO:0000256" key="2">
    <source>
        <dbReference type="ARBA" id="ARBA00010617"/>
    </source>
</evidence>
<dbReference type="PANTHER" id="PTHR24305">
    <property type="entry name" value="CYTOCHROME P450"/>
    <property type="match status" value="1"/>
</dbReference>
<dbReference type="VEuPathDB" id="FungiDB:HMPREF1541_08043"/>
<dbReference type="GeneID" id="19975382"/>
<evidence type="ECO:0000256" key="4">
    <source>
        <dbReference type="ARBA" id="ARBA00022723"/>
    </source>
</evidence>
<dbReference type="CDD" id="cd11058">
    <property type="entry name" value="CYP60B-like"/>
    <property type="match status" value="1"/>
</dbReference>
<feature type="binding site" description="axial binding residue" evidence="8">
    <location>
        <position position="456"/>
    </location>
    <ligand>
        <name>heme</name>
        <dbReference type="ChEBI" id="CHEBI:30413"/>
    </ligand>
    <ligandPart>
        <name>Fe</name>
        <dbReference type="ChEBI" id="CHEBI:18248"/>
    </ligandPart>
</feature>
<dbReference type="eggNOG" id="KOG0158">
    <property type="taxonomic scope" value="Eukaryota"/>
</dbReference>
<keyword evidence="12" id="KW-1185">Reference proteome</keyword>
<dbReference type="InParanoid" id="W2RMX5"/>
<keyword evidence="7 9" id="KW-0503">Monooxygenase</keyword>
<dbReference type="HOGENOM" id="CLU_001570_14_11_1"/>
<evidence type="ECO:0000313" key="11">
    <source>
        <dbReference type="EMBL" id="ETN37053.1"/>
    </source>
</evidence>
<dbReference type="GO" id="GO:0016705">
    <property type="term" value="F:oxidoreductase activity, acting on paired donors, with incorporation or reduction of molecular oxygen"/>
    <property type="evidence" value="ECO:0007669"/>
    <property type="project" value="InterPro"/>
</dbReference>
<accession>W2RMX5</accession>
<evidence type="ECO:0000313" key="12">
    <source>
        <dbReference type="Proteomes" id="UP000030752"/>
    </source>
</evidence>
<dbReference type="PRINTS" id="PR00385">
    <property type="entry name" value="P450"/>
</dbReference>
<dbReference type="InterPro" id="IPR002401">
    <property type="entry name" value="Cyt_P450_E_grp-I"/>
</dbReference>
<evidence type="ECO:0000256" key="1">
    <source>
        <dbReference type="ARBA" id="ARBA00001971"/>
    </source>
</evidence>
<dbReference type="SUPFAM" id="SSF48264">
    <property type="entry name" value="Cytochrome P450"/>
    <property type="match status" value="1"/>
</dbReference>
<dbReference type="PANTHER" id="PTHR24305:SF230">
    <property type="entry name" value="P450, PUTATIVE (EUROFUNG)-RELATED"/>
    <property type="match status" value="1"/>
</dbReference>
<evidence type="ECO:0000256" key="7">
    <source>
        <dbReference type="ARBA" id="ARBA00023033"/>
    </source>
</evidence>
<organism evidence="11 12">
    <name type="scientific">Cyphellophora europaea (strain CBS 101466)</name>
    <name type="common">Phialophora europaea</name>
    <dbReference type="NCBI Taxonomy" id="1220924"/>
    <lineage>
        <taxon>Eukaryota</taxon>
        <taxon>Fungi</taxon>
        <taxon>Dikarya</taxon>
        <taxon>Ascomycota</taxon>
        <taxon>Pezizomycotina</taxon>
        <taxon>Eurotiomycetes</taxon>
        <taxon>Chaetothyriomycetidae</taxon>
        <taxon>Chaetothyriales</taxon>
        <taxon>Cyphellophoraceae</taxon>
        <taxon>Cyphellophora</taxon>
    </lineage>
</organism>
<name>W2RMX5_CYPE1</name>
<gene>
    <name evidence="11" type="ORF">HMPREF1541_08043</name>
</gene>
<keyword evidence="10" id="KW-0472">Membrane</keyword>
<dbReference type="InterPro" id="IPR001128">
    <property type="entry name" value="Cyt_P450"/>
</dbReference>
<proteinExistence type="inferred from homology"/>
<dbReference type="STRING" id="1220924.W2RMX5"/>
<keyword evidence="10" id="KW-1133">Transmembrane helix</keyword>
<dbReference type="Gene3D" id="1.10.630.10">
    <property type="entry name" value="Cytochrome P450"/>
    <property type="match status" value="1"/>
</dbReference>
<dbReference type="GO" id="GO:0005506">
    <property type="term" value="F:iron ion binding"/>
    <property type="evidence" value="ECO:0007669"/>
    <property type="project" value="InterPro"/>
</dbReference>
<keyword evidence="3 8" id="KW-0349">Heme</keyword>
<comment type="cofactor">
    <cofactor evidence="1 8">
        <name>heme</name>
        <dbReference type="ChEBI" id="CHEBI:30413"/>
    </cofactor>
</comment>
<dbReference type="InterPro" id="IPR050121">
    <property type="entry name" value="Cytochrome_P450_monoxygenase"/>
</dbReference>
<evidence type="ECO:0008006" key="13">
    <source>
        <dbReference type="Google" id="ProtNLM"/>
    </source>
</evidence>
<dbReference type="GO" id="GO:0020037">
    <property type="term" value="F:heme binding"/>
    <property type="evidence" value="ECO:0007669"/>
    <property type="project" value="InterPro"/>
</dbReference>
<feature type="transmembrane region" description="Helical" evidence="10">
    <location>
        <begin position="21"/>
        <end position="46"/>
    </location>
</feature>
<dbReference type="PROSITE" id="PS00086">
    <property type="entry name" value="CYTOCHROME_P450"/>
    <property type="match status" value="1"/>
</dbReference>
<comment type="similarity">
    <text evidence="2 9">Belongs to the cytochrome P450 family.</text>
</comment>
<dbReference type="InterPro" id="IPR036396">
    <property type="entry name" value="Cyt_P450_sf"/>
</dbReference>
<reference evidence="11 12" key="1">
    <citation type="submission" date="2013-03" db="EMBL/GenBank/DDBJ databases">
        <title>The Genome Sequence of Phialophora europaea CBS 101466.</title>
        <authorList>
            <consortium name="The Broad Institute Genomics Platform"/>
            <person name="Cuomo C."/>
            <person name="de Hoog S."/>
            <person name="Gorbushina A."/>
            <person name="Walker B."/>
            <person name="Young S.K."/>
            <person name="Zeng Q."/>
            <person name="Gargeya S."/>
            <person name="Fitzgerald M."/>
            <person name="Haas B."/>
            <person name="Abouelleil A."/>
            <person name="Allen A.W."/>
            <person name="Alvarado L."/>
            <person name="Arachchi H.M."/>
            <person name="Berlin A.M."/>
            <person name="Chapman S.B."/>
            <person name="Gainer-Dewar J."/>
            <person name="Goldberg J."/>
            <person name="Griggs A."/>
            <person name="Gujja S."/>
            <person name="Hansen M."/>
            <person name="Howarth C."/>
            <person name="Imamovic A."/>
            <person name="Ireland A."/>
            <person name="Larimer J."/>
            <person name="McCowan C."/>
            <person name="Murphy C."/>
            <person name="Pearson M."/>
            <person name="Poon T.W."/>
            <person name="Priest M."/>
            <person name="Roberts A."/>
            <person name="Saif S."/>
            <person name="Shea T."/>
            <person name="Sisk P."/>
            <person name="Sykes S."/>
            <person name="Wortman J."/>
            <person name="Nusbaum C."/>
            <person name="Birren B."/>
        </authorList>
    </citation>
    <scope>NUCLEOTIDE SEQUENCE [LARGE SCALE GENOMIC DNA]</scope>
    <source>
        <strain evidence="11 12">CBS 101466</strain>
    </source>
</reference>
<dbReference type="InterPro" id="IPR017972">
    <property type="entry name" value="Cyt_P450_CS"/>
</dbReference>
<dbReference type="Proteomes" id="UP000030752">
    <property type="component" value="Unassembled WGS sequence"/>
</dbReference>
<evidence type="ECO:0000256" key="10">
    <source>
        <dbReference type="SAM" id="Phobius"/>
    </source>
</evidence>
<dbReference type="OrthoDB" id="1470350at2759"/>
<keyword evidence="10" id="KW-0812">Transmembrane</keyword>
<keyword evidence="5 9" id="KW-0560">Oxidoreductase</keyword>
<dbReference type="AlphaFoldDB" id="W2RMX5"/>
<evidence type="ECO:0000256" key="9">
    <source>
        <dbReference type="RuleBase" id="RU000461"/>
    </source>
</evidence>
<dbReference type="PRINTS" id="PR00463">
    <property type="entry name" value="EP450I"/>
</dbReference>
<evidence type="ECO:0000256" key="6">
    <source>
        <dbReference type="ARBA" id="ARBA00023004"/>
    </source>
</evidence>
<keyword evidence="6 8" id="KW-0408">Iron</keyword>
<dbReference type="Pfam" id="PF00067">
    <property type="entry name" value="p450"/>
    <property type="match status" value="1"/>
</dbReference>
<protein>
    <recommendedName>
        <fullName evidence="13">Cytochrome P450 monooxygenase</fullName>
    </recommendedName>
</protein>
<evidence type="ECO:0000256" key="3">
    <source>
        <dbReference type="ARBA" id="ARBA00022617"/>
    </source>
</evidence>
<dbReference type="EMBL" id="KB822724">
    <property type="protein sequence ID" value="ETN37053.1"/>
    <property type="molecule type" value="Genomic_DNA"/>
</dbReference>
<dbReference type="RefSeq" id="XP_008720585.1">
    <property type="nucleotide sequence ID" value="XM_008722363.1"/>
</dbReference>
<evidence type="ECO:0000256" key="8">
    <source>
        <dbReference type="PIRSR" id="PIRSR602401-1"/>
    </source>
</evidence>
<dbReference type="GO" id="GO:0004497">
    <property type="term" value="F:monooxygenase activity"/>
    <property type="evidence" value="ECO:0007669"/>
    <property type="project" value="UniProtKB-KW"/>
</dbReference>
<sequence length="514" mass="57938">MLYLRDAVSPLSGGFDIIHRITLILGTCVVLYAFHIVVQGIINVYFHPLSHVPGPKLWIAFPFVRFVTAMRGTMDEHIRYWHGFYPIIRISPNELSFTSAEAWIDIHGPRNNPELPRDLSFNPGPANDIIRADTTEHSRFRKALSYGFSDRGLRAQEDLIRGYVDLLMTKLRDAAEASAPCDLVLWFNYLTFDIIGDLAYGQSFNCLKSGVMHEYIANLLKIIPTRPIVNGAAEFPVLAFLLKHILMSKRVTETRQRTIDFAISTINKRLNDGSKQGRADFVDAMSRNKDTPEGFTELEMASNALIILAAGSETTATLLAGATYFLLRNPHALARATNEVRTAFQTQDDITIATTASKIPYTLACIEETFRIYPPVANSNPRVTVRPSTTIAGLALPAGTKVGVHHSAAYWSPRNFTRPRDFLPERWLKENQREGAEFAHDNRAALQPFNMGPRNCIGQNLAWAEIRLVLARLLWGFDLSFADEAATRDWEVQKSYTVWIKKPLPVMFRARDDL</sequence>